<dbReference type="PROSITE" id="PS51764">
    <property type="entry name" value="GH26"/>
    <property type="match status" value="1"/>
</dbReference>
<organism evidence="6 7">
    <name type="scientific">Thermostaphylospora chromogena</name>
    <dbReference type="NCBI Taxonomy" id="35622"/>
    <lineage>
        <taxon>Bacteria</taxon>
        <taxon>Bacillati</taxon>
        <taxon>Actinomycetota</taxon>
        <taxon>Actinomycetes</taxon>
        <taxon>Streptosporangiales</taxon>
        <taxon>Thermomonosporaceae</taxon>
        <taxon>Thermostaphylospora</taxon>
    </lineage>
</organism>
<feature type="active site" description="Nucleophile" evidence="3">
    <location>
        <position position="274"/>
    </location>
</feature>
<reference evidence="6 7" key="1">
    <citation type="submission" date="2016-10" db="EMBL/GenBank/DDBJ databases">
        <authorList>
            <person name="de Groot N.N."/>
        </authorList>
    </citation>
    <scope>NUCLEOTIDE SEQUENCE [LARGE SCALE GENOMIC DNA]</scope>
    <source>
        <strain evidence="6 7">DSM 43794</strain>
    </source>
</reference>
<feature type="active site" description="Proton donor" evidence="3">
    <location>
        <position position="159"/>
    </location>
</feature>
<evidence type="ECO:0000256" key="4">
    <source>
        <dbReference type="SAM" id="MobiDB-lite"/>
    </source>
</evidence>
<dbReference type="GO" id="GO:0004553">
    <property type="term" value="F:hydrolase activity, hydrolyzing O-glycosyl compounds"/>
    <property type="evidence" value="ECO:0007669"/>
    <property type="project" value="InterPro"/>
</dbReference>
<protein>
    <recommendedName>
        <fullName evidence="5">GH26 domain-containing protein</fullName>
    </recommendedName>
</protein>
<dbReference type="Gene3D" id="3.20.20.80">
    <property type="entry name" value="Glycosidases"/>
    <property type="match status" value="1"/>
</dbReference>
<dbReference type="SUPFAM" id="SSF51445">
    <property type="entry name" value="(Trans)glycosidases"/>
    <property type="match status" value="1"/>
</dbReference>
<proteinExistence type="inferred from homology"/>
<evidence type="ECO:0000313" key="6">
    <source>
        <dbReference type="EMBL" id="SDQ48626.1"/>
    </source>
</evidence>
<evidence type="ECO:0000256" key="3">
    <source>
        <dbReference type="PROSITE-ProRule" id="PRU01100"/>
    </source>
</evidence>
<keyword evidence="2 3" id="KW-0326">Glycosidase</keyword>
<feature type="region of interest" description="Disordered" evidence="4">
    <location>
        <begin position="344"/>
        <end position="390"/>
    </location>
</feature>
<keyword evidence="1 3" id="KW-0378">Hydrolase</keyword>
<dbReference type="InterPro" id="IPR017853">
    <property type="entry name" value="GH"/>
</dbReference>
<dbReference type="EMBL" id="FNKK01000002">
    <property type="protein sequence ID" value="SDQ48626.1"/>
    <property type="molecule type" value="Genomic_DNA"/>
</dbReference>
<dbReference type="Proteomes" id="UP000217103">
    <property type="component" value="Unassembled WGS sequence"/>
</dbReference>
<dbReference type="STRING" id="35622.SAMN04489764_0863"/>
<name>A0A1H1BB80_9ACTN</name>
<evidence type="ECO:0000256" key="1">
    <source>
        <dbReference type="ARBA" id="ARBA00022801"/>
    </source>
</evidence>
<evidence type="ECO:0000256" key="2">
    <source>
        <dbReference type="ARBA" id="ARBA00023295"/>
    </source>
</evidence>
<accession>A0A1H1BB80</accession>
<comment type="similarity">
    <text evidence="3">Belongs to the glycosyl hydrolase 26 family.</text>
</comment>
<feature type="domain" description="GH26" evidence="5">
    <location>
        <begin position="38"/>
        <end position="345"/>
    </location>
</feature>
<sequence length="390" mass="43866">MVAAACGMAAGCAAAVPEERLERPRPSGEVAGALGIDSTACEVTAKLIPSCGAWWGIAPEVFTGRKPRRALASAEQRMRRGAAVMHVYHRDGELFPTRQERAIARDPHRPRMLLINWKPSRTHTWAEIAAGAVDDRIDRLAQHIRRTFPERFFLTVHHEPEDDVRPGRRSGMTAGDYAAMYRHVVLRLREKGVHNAVTVMTYMGAPNLASAPWFERLYPGDDVVDWVALDPYADHRVRDFDDLINKVRPEYPEWPGFYRWMQRRFPGKPIMLAEWGVFERPDDPGYKRRFFDSVRAKIRNYPQIKALIYFDSPHAPRGDTRFDATPGAARAFVRLGADPYFNATPVPRPRRFTSGSGREAGADHPSDPPVFEPPPEPRREPASGPAAGSG</sequence>
<dbReference type="AlphaFoldDB" id="A0A1H1BB80"/>
<keyword evidence="7" id="KW-1185">Reference proteome</keyword>
<gene>
    <name evidence="6" type="ORF">SAMN04489764_0863</name>
</gene>
<evidence type="ECO:0000313" key="7">
    <source>
        <dbReference type="Proteomes" id="UP000217103"/>
    </source>
</evidence>
<evidence type="ECO:0000259" key="5">
    <source>
        <dbReference type="PROSITE" id="PS51764"/>
    </source>
</evidence>
<dbReference type="InterPro" id="IPR022790">
    <property type="entry name" value="GH26_dom"/>
</dbReference>